<accession>A0ABS1HCW7</accession>
<gene>
    <name evidence="1" type="ORF">JFL43_20860</name>
</gene>
<dbReference type="EMBL" id="JAEOAH010000055">
    <property type="protein sequence ID" value="MBK3497231.1"/>
    <property type="molecule type" value="Genomic_DNA"/>
</dbReference>
<evidence type="ECO:0000313" key="1">
    <source>
        <dbReference type="EMBL" id="MBK3497231.1"/>
    </source>
</evidence>
<sequence>MYFYQVQKHHHCTIANSHMNDADFVCSFTMKASIVLAIIRSMKESKKRAVIDLSRLEIVQLVRHLEEFMQNRSYYKMIIRDYKSLFTLEDFDKGLVELIAVCHFLLEEPFLNTNKIWFVETSFIEGRGCR</sequence>
<name>A0ABS1HCW7_9BACL</name>
<keyword evidence="2" id="KW-1185">Reference proteome</keyword>
<proteinExistence type="predicted"/>
<dbReference type="Proteomes" id="UP000618943">
    <property type="component" value="Unassembled WGS sequence"/>
</dbReference>
<comment type="caution">
    <text evidence="1">The sequence shown here is derived from an EMBL/GenBank/DDBJ whole genome shotgun (WGS) entry which is preliminary data.</text>
</comment>
<dbReference type="RefSeq" id="WP_200750537.1">
    <property type="nucleotide sequence ID" value="NZ_JAEOAH010000055.1"/>
</dbReference>
<protein>
    <submittedName>
        <fullName evidence="1">Uncharacterized protein</fullName>
    </submittedName>
</protein>
<organism evidence="1 2">
    <name type="scientific">Viridibacillus soli</name>
    <dbReference type="NCBI Taxonomy" id="2798301"/>
    <lineage>
        <taxon>Bacteria</taxon>
        <taxon>Bacillati</taxon>
        <taxon>Bacillota</taxon>
        <taxon>Bacilli</taxon>
        <taxon>Bacillales</taxon>
        <taxon>Caryophanaceae</taxon>
        <taxon>Viridibacillus</taxon>
    </lineage>
</organism>
<reference evidence="1 2" key="1">
    <citation type="submission" date="2020-12" db="EMBL/GenBank/DDBJ databases">
        <title>YIM B01967 draft genome.</title>
        <authorList>
            <person name="Yan X."/>
        </authorList>
    </citation>
    <scope>NUCLEOTIDE SEQUENCE [LARGE SCALE GENOMIC DNA]</scope>
    <source>
        <strain evidence="1 2">YIM B01967</strain>
    </source>
</reference>
<evidence type="ECO:0000313" key="2">
    <source>
        <dbReference type="Proteomes" id="UP000618943"/>
    </source>
</evidence>